<dbReference type="PANTHER" id="PTHR30121:SF6">
    <property type="entry name" value="SLR6007 PROTEIN"/>
    <property type="match status" value="1"/>
</dbReference>
<dbReference type="RefSeq" id="WP_217335581.1">
    <property type="nucleotide sequence ID" value="NZ_JAHQZT010000017.1"/>
</dbReference>
<dbReference type="PANTHER" id="PTHR30121">
    <property type="entry name" value="UNCHARACTERIZED PROTEIN YJGR-RELATED"/>
    <property type="match status" value="1"/>
</dbReference>
<feature type="region of interest" description="Disordered" evidence="1">
    <location>
        <begin position="1"/>
        <end position="42"/>
    </location>
</feature>
<dbReference type="InterPro" id="IPR022303">
    <property type="entry name" value="Conjug_Trfer_ATPase"/>
</dbReference>
<dbReference type="InterPro" id="IPR051162">
    <property type="entry name" value="T4SS_component"/>
</dbReference>
<name>A0ABS6ME79_9GAMM</name>
<proteinExistence type="predicted"/>
<dbReference type="Pfam" id="PF11130">
    <property type="entry name" value="TraC_F_IV"/>
    <property type="match status" value="1"/>
</dbReference>
<organism evidence="2 3">
    <name type="scientific">Marinobacterium weihaiense</name>
    <dbReference type="NCBI Taxonomy" id="2851016"/>
    <lineage>
        <taxon>Bacteria</taxon>
        <taxon>Pseudomonadati</taxon>
        <taxon>Pseudomonadota</taxon>
        <taxon>Gammaproteobacteria</taxon>
        <taxon>Oceanospirillales</taxon>
        <taxon>Oceanospirillaceae</taxon>
        <taxon>Marinobacterium</taxon>
    </lineage>
</organism>
<feature type="compositionally biased region" description="Basic and acidic residues" evidence="1">
    <location>
        <begin position="10"/>
        <end position="24"/>
    </location>
</feature>
<sequence>MGILKMLRGGKSEPEITEGKKAAETKLNPVHSVPEPDEPEVKKRPLKTADVKRMYGRPSSFIDKLPWYEAQPESNTILLDDGISVGAVFEAVPISTEGRSPEWLQEARNRVEDAVADSFDEDPDSPWIIQHYTFDDSQMIDFIHQLRTYPDQHCIDSEYTQTWLDTIEQHLHGICKEGGLFFDEEVMGTSWGGKMRRTMVVVYRRLPKNWKHPQDLSPEEDLNNVCDKFTSSLRDTGVQLIRVGGKVFYDWMLAWFNPRPPMTGGNRREFYELAGYPGEEDRPFGDDFAESLFFSMPKSDRDKQAWIFDGMYHQCIRVNKLRRSPKIGLISGEISMAGDKVSCLMDKMPPGTIVVTTLVVTPQSEVEHHIDRIAEKSRGESSEAVYARRDCKVAKELLAHRNKLYRMTMAVYIRAETPKQLKKHNNQACALLTGAQLQPYQAEDDPVGLDAYILNLPMVYEPKMDRNFRASRPAWLQHIANLSSLFGRHRGTQHPGTIMFNRGGEPLLVDPFHKADRQKNAHGVILGPTGAGKSALLNYFSSQIMAMHRPRMVIVEAGNSFGLLGDYFAANGLSVNKLQIKPGAGVSLAPFQDVHLLIGSDDESDKDFIDAESIPERDLNRSIVQVMTAEGLKVHFDDLDLDEQARIREKAVMDYLAESSMDDDDDDLEDDQRDILGEAEIIAKLMITGGEEEESKRLLRADRRMIRDAILKGARRAVSKNRTTLTEDVAWGFSQIAQDDAYPEKRQERAFEMGEAIRMYTDGFEGELFNNEKSAWPDVDVTIVDLATLARDGYESHLALAYTSIMQNTNALAEKYQHSGRQIVMFTDEAHLITVNPLLSSFSVKIVKMWRKLNAWYWLATQNLDDFPNDSKKILNMCEWLISLVAPQEEINQLARFRQLSEEQRHLMLSARKEQHKYVEGTILADKVEALFRNVPPSLFLSLAGTEGYEKAQRAELMQEYGITEVEAAYHVAKMIDHSRGIGPKPEAPKSSRRKRA</sequence>
<dbReference type="NCBIfam" id="TIGR03744">
    <property type="entry name" value="traC_PFL_4706"/>
    <property type="match status" value="1"/>
</dbReference>
<gene>
    <name evidence="2" type="ORF">KTN04_12575</name>
</gene>
<evidence type="ECO:0000256" key="1">
    <source>
        <dbReference type="SAM" id="MobiDB-lite"/>
    </source>
</evidence>
<dbReference type="InterPro" id="IPR025955">
    <property type="entry name" value="TraC/Conjuga_ATPase"/>
</dbReference>
<protein>
    <submittedName>
        <fullName evidence="2">Conjugative transfer ATPase</fullName>
    </submittedName>
</protein>
<evidence type="ECO:0000313" key="2">
    <source>
        <dbReference type="EMBL" id="MBV0934174.1"/>
    </source>
</evidence>
<reference evidence="2 3" key="1">
    <citation type="submission" date="2021-06" db="EMBL/GenBank/DDBJ databases">
        <title>Bacterium isolated from marine sediment.</title>
        <authorList>
            <person name="Zhu K.-L."/>
            <person name="Du Z.-J."/>
            <person name="Liang Q.-Y."/>
        </authorList>
    </citation>
    <scope>NUCLEOTIDE SEQUENCE [LARGE SCALE GENOMIC DNA]</scope>
    <source>
        <strain evidence="2 3">A346</strain>
    </source>
</reference>
<comment type="caution">
    <text evidence="2">The sequence shown here is derived from an EMBL/GenBank/DDBJ whole genome shotgun (WGS) entry which is preliminary data.</text>
</comment>
<keyword evidence="3" id="KW-1185">Reference proteome</keyword>
<dbReference type="Proteomes" id="UP000755551">
    <property type="component" value="Unassembled WGS sequence"/>
</dbReference>
<dbReference type="EMBL" id="JAHQZT010000017">
    <property type="protein sequence ID" value="MBV0934174.1"/>
    <property type="molecule type" value="Genomic_DNA"/>
</dbReference>
<evidence type="ECO:0000313" key="3">
    <source>
        <dbReference type="Proteomes" id="UP000755551"/>
    </source>
</evidence>
<accession>A0ABS6ME79</accession>